<feature type="transmembrane region" description="Helical" evidence="1">
    <location>
        <begin position="12"/>
        <end position="33"/>
    </location>
</feature>
<comment type="caution">
    <text evidence="2">The sequence shown here is derived from an EMBL/GenBank/DDBJ whole genome shotgun (WGS) entry which is preliminary data.</text>
</comment>
<organism evidence="2 3">
    <name type="scientific">Petrolisthes manimaculis</name>
    <dbReference type="NCBI Taxonomy" id="1843537"/>
    <lineage>
        <taxon>Eukaryota</taxon>
        <taxon>Metazoa</taxon>
        <taxon>Ecdysozoa</taxon>
        <taxon>Arthropoda</taxon>
        <taxon>Crustacea</taxon>
        <taxon>Multicrustacea</taxon>
        <taxon>Malacostraca</taxon>
        <taxon>Eumalacostraca</taxon>
        <taxon>Eucarida</taxon>
        <taxon>Decapoda</taxon>
        <taxon>Pleocyemata</taxon>
        <taxon>Anomura</taxon>
        <taxon>Galatheoidea</taxon>
        <taxon>Porcellanidae</taxon>
        <taxon>Petrolisthes</taxon>
    </lineage>
</organism>
<proteinExistence type="predicted"/>
<keyword evidence="1" id="KW-1133">Transmembrane helix</keyword>
<sequence>MSRRQLVELVSVFAVVVIGVVVMAGSLMCLLTAREINRTSNLEAQLTSQQEGKVEAACGPRPQVNYWTPYHTKARYQAYNYCLAHQLARPTFFSSIFTLVPTLLVILLVTTLLYFKIKAMEYAKACARVCGSEIGEHIRYEFGPSAADAQMENSCVPREEMMYDMKMNEDEVRVRLHLQVEKCGNDCNGKCVPSKEDMALLHARYFTQIPPNSENVQEIKQAITNITKNFFIENGMSL</sequence>
<keyword evidence="1" id="KW-0812">Transmembrane</keyword>
<keyword evidence="1" id="KW-0472">Membrane</keyword>
<evidence type="ECO:0000313" key="2">
    <source>
        <dbReference type="EMBL" id="KAK4293748.1"/>
    </source>
</evidence>
<reference evidence="2" key="1">
    <citation type="submission" date="2023-11" db="EMBL/GenBank/DDBJ databases">
        <title>Genome assemblies of two species of porcelain crab, Petrolisthes cinctipes and Petrolisthes manimaculis (Anomura: Porcellanidae).</title>
        <authorList>
            <person name="Angst P."/>
        </authorList>
    </citation>
    <scope>NUCLEOTIDE SEQUENCE</scope>
    <source>
        <strain evidence="2">PB745_02</strain>
        <tissue evidence="2">Gill</tissue>
    </source>
</reference>
<name>A0AAE1TPZ0_9EUCA</name>
<dbReference type="EMBL" id="JAWZYT010004464">
    <property type="protein sequence ID" value="KAK4293748.1"/>
    <property type="molecule type" value="Genomic_DNA"/>
</dbReference>
<protein>
    <submittedName>
        <fullName evidence="2">Uncharacterized protein</fullName>
    </submittedName>
</protein>
<dbReference type="AlphaFoldDB" id="A0AAE1TPZ0"/>
<feature type="transmembrane region" description="Helical" evidence="1">
    <location>
        <begin position="92"/>
        <end position="115"/>
    </location>
</feature>
<dbReference type="Proteomes" id="UP001292094">
    <property type="component" value="Unassembled WGS sequence"/>
</dbReference>
<evidence type="ECO:0000256" key="1">
    <source>
        <dbReference type="SAM" id="Phobius"/>
    </source>
</evidence>
<gene>
    <name evidence="2" type="ORF">Pmani_033578</name>
</gene>
<keyword evidence="3" id="KW-1185">Reference proteome</keyword>
<accession>A0AAE1TPZ0</accession>
<evidence type="ECO:0000313" key="3">
    <source>
        <dbReference type="Proteomes" id="UP001292094"/>
    </source>
</evidence>